<keyword evidence="2 8" id="KW-0645">Protease</keyword>
<dbReference type="RefSeq" id="XP_029633955.1">
    <property type="nucleotide sequence ID" value="XM_029778095.2"/>
</dbReference>
<evidence type="ECO:0000259" key="11">
    <source>
        <dbReference type="PROSITE" id="PS51864"/>
    </source>
</evidence>
<dbReference type="InterPro" id="IPR034035">
    <property type="entry name" value="Astacin-like_dom"/>
</dbReference>
<dbReference type="SUPFAM" id="SSF55486">
    <property type="entry name" value="Metalloproteases ('zincins'), catalytic domain"/>
    <property type="match status" value="1"/>
</dbReference>
<evidence type="ECO:0000256" key="5">
    <source>
        <dbReference type="ARBA" id="ARBA00022833"/>
    </source>
</evidence>
<name>A0A6P7S6X6_9MOLL</name>
<dbReference type="InterPro" id="IPR006026">
    <property type="entry name" value="Peptidase_Metallo"/>
</dbReference>
<protein>
    <recommendedName>
        <fullName evidence="9">Metalloendopeptidase</fullName>
        <ecNumber evidence="9">3.4.24.-</ecNumber>
    </recommendedName>
</protein>
<accession>A0A6P7S6X6</accession>
<comment type="cofactor">
    <cofactor evidence="8 9">
        <name>Zn(2+)</name>
        <dbReference type="ChEBI" id="CHEBI:29105"/>
    </cofactor>
    <text evidence="8 9">Binds 1 zinc ion per subunit.</text>
</comment>
<feature type="domain" description="ShKT" evidence="10">
    <location>
        <begin position="468"/>
        <end position="502"/>
    </location>
</feature>
<dbReference type="GO" id="GO:0004222">
    <property type="term" value="F:metalloendopeptidase activity"/>
    <property type="evidence" value="ECO:0007669"/>
    <property type="project" value="UniProtKB-UniRule"/>
</dbReference>
<feature type="signal peptide" evidence="9">
    <location>
        <begin position="1"/>
        <end position="26"/>
    </location>
</feature>
<feature type="domain" description="Peptidase M12A" evidence="11">
    <location>
        <begin position="84"/>
        <end position="279"/>
    </location>
</feature>
<feature type="binding site" evidence="8">
    <location>
        <position position="179"/>
    </location>
    <ligand>
        <name>Zn(2+)</name>
        <dbReference type="ChEBI" id="CHEBI:29105"/>
        <note>catalytic</note>
    </ligand>
</feature>
<feature type="domain" description="ShKT" evidence="10">
    <location>
        <begin position="516"/>
        <end position="550"/>
    </location>
</feature>
<dbReference type="Pfam" id="PF01400">
    <property type="entry name" value="Astacin"/>
    <property type="match status" value="1"/>
</dbReference>
<evidence type="ECO:0000313" key="12">
    <source>
        <dbReference type="Proteomes" id="UP000515154"/>
    </source>
</evidence>
<feature type="disulfide bond" evidence="7">
    <location>
        <begin position="329"/>
        <end position="363"/>
    </location>
</feature>
<evidence type="ECO:0000256" key="1">
    <source>
        <dbReference type="ARBA" id="ARBA00002657"/>
    </source>
</evidence>
<dbReference type="InterPro" id="IPR024079">
    <property type="entry name" value="MetalloPept_cat_dom_sf"/>
</dbReference>
<evidence type="ECO:0000259" key="10">
    <source>
        <dbReference type="PROSITE" id="PS51670"/>
    </source>
</evidence>
<feature type="domain" description="ShKT" evidence="10">
    <location>
        <begin position="417"/>
        <end position="451"/>
    </location>
</feature>
<feature type="domain" description="ShKT" evidence="10">
    <location>
        <begin position="329"/>
        <end position="363"/>
    </location>
</feature>
<dbReference type="PROSITE" id="PS51864">
    <property type="entry name" value="ASTACIN"/>
    <property type="match status" value="1"/>
</dbReference>
<evidence type="ECO:0000256" key="2">
    <source>
        <dbReference type="ARBA" id="ARBA00022670"/>
    </source>
</evidence>
<dbReference type="Gene3D" id="3.40.390.10">
    <property type="entry name" value="Collagenase (Catalytic Domain)"/>
    <property type="match status" value="1"/>
</dbReference>
<feature type="disulfide bond" evidence="7">
    <location>
        <begin position="562"/>
        <end position="596"/>
    </location>
</feature>
<dbReference type="CDD" id="cd04280">
    <property type="entry name" value="ZnMc_astacin_like"/>
    <property type="match status" value="1"/>
</dbReference>
<comment type="caution">
    <text evidence="7">Lacks conserved residue(s) required for the propagation of feature annotation.</text>
</comment>
<dbReference type="PANTHER" id="PTHR10127">
    <property type="entry name" value="DISCOIDIN, CUB, EGF, LAMININ , AND ZINC METALLOPROTEASE DOMAIN CONTAINING"/>
    <property type="match status" value="1"/>
</dbReference>
<dbReference type="EC" id="3.4.24.-" evidence="9"/>
<dbReference type="PANTHER" id="PTHR10127:SF780">
    <property type="entry name" value="METALLOENDOPEPTIDASE"/>
    <property type="match status" value="1"/>
</dbReference>
<dbReference type="KEGG" id="osn:115209638"/>
<keyword evidence="7" id="KW-1015">Disulfide bond</keyword>
<evidence type="ECO:0000256" key="6">
    <source>
        <dbReference type="ARBA" id="ARBA00023049"/>
    </source>
</evidence>
<feature type="disulfide bond" evidence="7">
    <location>
        <begin position="374"/>
        <end position="408"/>
    </location>
</feature>
<feature type="disulfide bond" evidence="7">
    <location>
        <begin position="417"/>
        <end position="451"/>
    </location>
</feature>
<keyword evidence="3 8" id="KW-0479">Metal-binding</keyword>
<dbReference type="Proteomes" id="UP000515154">
    <property type="component" value="Linkage group LG3"/>
</dbReference>
<keyword evidence="5 8" id="KW-0862">Zinc</keyword>
<feature type="domain" description="ShKT" evidence="10">
    <location>
        <begin position="374"/>
        <end position="408"/>
    </location>
</feature>
<dbReference type="PRINTS" id="PR00480">
    <property type="entry name" value="ASTACIN"/>
</dbReference>
<feature type="domain" description="ShKT" evidence="10">
    <location>
        <begin position="562"/>
        <end position="596"/>
    </location>
</feature>
<evidence type="ECO:0000256" key="7">
    <source>
        <dbReference type="PROSITE-ProRule" id="PRU01005"/>
    </source>
</evidence>
<dbReference type="GO" id="GO:0008270">
    <property type="term" value="F:zinc ion binding"/>
    <property type="evidence" value="ECO:0007669"/>
    <property type="project" value="UniProtKB-UniRule"/>
</dbReference>
<feature type="active site" evidence="8">
    <location>
        <position position="176"/>
    </location>
</feature>
<feature type="disulfide bond" evidence="7">
    <location>
        <begin position="468"/>
        <end position="502"/>
    </location>
</feature>
<reference evidence="13" key="1">
    <citation type="submission" date="2025-08" db="UniProtKB">
        <authorList>
            <consortium name="RefSeq"/>
        </authorList>
    </citation>
    <scope>IDENTIFICATION</scope>
</reference>
<gene>
    <name evidence="13" type="primary">LOC115209638</name>
</gene>
<organism evidence="12 13">
    <name type="scientific">Octopus sinensis</name>
    <name type="common">East Asian common octopus</name>
    <dbReference type="NCBI Taxonomy" id="2607531"/>
    <lineage>
        <taxon>Eukaryota</taxon>
        <taxon>Metazoa</taxon>
        <taxon>Spiralia</taxon>
        <taxon>Lophotrochozoa</taxon>
        <taxon>Mollusca</taxon>
        <taxon>Cephalopoda</taxon>
        <taxon>Coleoidea</taxon>
        <taxon>Octopodiformes</taxon>
        <taxon>Octopoda</taxon>
        <taxon>Incirrata</taxon>
        <taxon>Octopodidae</taxon>
        <taxon>Octopus</taxon>
    </lineage>
</organism>
<dbReference type="InterPro" id="IPR003582">
    <property type="entry name" value="ShKT_dom"/>
</dbReference>
<keyword evidence="4 8" id="KW-0378">Hydrolase</keyword>
<proteinExistence type="predicted"/>
<feature type="binding site" evidence="8">
    <location>
        <position position="175"/>
    </location>
    <ligand>
        <name>Zn(2+)</name>
        <dbReference type="ChEBI" id="CHEBI:29105"/>
        <note>catalytic</note>
    </ligand>
</feature>
<evidence type="ECO:0000256" key="9">
    <source>
        <dbReference type="RuleBase" id="RU361183"/>
    </source>
</evidence>
<comment type="function">
    <text evidence="1">Metalloprotease.</text>
</comment>
<dbReference type="SMART" id="SM00254">
    <property type="entry name" value="ShKT"/>
    <property type="match status" value="6"/>
</dbReference>
<evidence type="ECO:0000313" key="13">
    <source>
        <dbReference type="RefSeq" id="XP_029633955.1"/>
    </source>
</evidence>
<dbReference type="InterPro" id="IPR001506">
    <property type="entry name" value="Peptidase_M12A"/>
</dbReference>
<keyword evidence="9" id="KW-0732">Signal</keyword>
<feature type="disulfide bond" evidence="7">
    <location>
        <begin position="516"/>
        <end position="550"/>
    </location>
</feature>
<evidence type="ECO:0000256" key="4">
    <source>
        <dbReference type="ARBA" id="ARBA00022801"/>
    </source>
</evidence>
<keyword evidence="12" id="KW-1185">Reference proteome</keyword>
<dbReference type="SMART" id="SM00235">
    <property type="entry name" value="ZnMc"/>
    <property type="match status" value="1"/>
</dbReference>
<feature type="binding site" evidence="8">
    <location>
        <position position="185"/>
    </location>
    <ligand>
        <name>Zn(2+)</name>
        <dbReference type="ChEBI" id="CHEBI:29105"/>
        <note>catalytic</note>
    </ligand>
</feature>
<dbReference type="Pfam" id="PF01549">
    <property type="entry name" value="ShK"/>
    <property type="match status" value="6"/>
</dbReference>
<dbReference type="GO" id="GO:0006508">
    <property type="term" value="P:proteolysis"/>
    <property type="evidence" value="ECO:0007669"/>
    <property type="project" value="UniProtKB-KW"/>
</dbReference>
<dbReference type="AlphaFoldDB" id="A0A6P7S6X6"/>
<keyword evidence="6 8" id="KW-0482">Metalloprotease</keyword>
<evidence type="ECO:0000256" key="8">
    <source>
        <dbReference type="PROSITE-ProRule" id="PRU01211"/>
    </source>
</evidence>
<evidence type="ECO:0000256" key="3">
    <source>
        <dbReference type="ARBA" id="ARBA00022723"/>
    </source>
</evidence>
<dbReference type="PROSITE" id="PS51670">
    <property type="entry name" value="SHKT"/>
    <property type="match status" value="6"/>
</dbReference>
<feature type="chain" id="PRO_5028507304" description="Metalloendopeptidase" evidence="9">
    <location>
        <begin position="27"/>
        <end position="597"/>
    </location>
</feature>
<sequence length="597" mass="67570">MVSTSTMMMGLMLFLEICLCILGVVATEERSIDQIIADASESSREIGFIYDSSNGIVKTEMDMMFTIDVWRDLMQRNNTRGKRKAIRPLMFRWKTKDIPYTYGDYFTKEQKLEVQSAMDDWNALTCINFRKANSQDKHKISFRNGMGCSSFIGMQPTSQDVLLAKNCRVKTIILHELGHAIGLFHEQTRIDRDNYVSIIKENVIDRLFYNFEKRTNRAMNMYDINYDYRSIMHYGSYEFSVNGERTIKTKDKRYQDIIGKAKILSFNDVKLVNTMYKCSGNCPKKSCPRNGFVAKDCECYCADSKKSIRKCSDTSGDGGVTEPTEEKICRDNHRSCAVWAQMNECKLNPVYMLTNCKKSCDKCKGGKNETVEDCKDNNTDCKYWAGLGECSKNPVYMLVHCKLSCKQCNGTEVEEKCDDSNTMCPVWAKAGHCKINAAYMLKNCKKSCSECTSGGTEDKKDDKVEEKCNDSNAMCPVWAKAGHCKLNAAYMLKNCKKSCSVCTSGGKADETVDIDCLDGNTHCKDWAESGECHRNPGYMLNNCKKSCNNCGQNSQSYGAEPCADENSKCGAWAKMGECKSNPDYMLFYCKKSCQVCE</sequence>